<evidence type="ECO:0000256" key="1">
    <source>
        <dbReference type="SAM" id="SignalP"/>
    </source>
</evidence>
<organism evidence="2 3">
    <name type="scientific">Littorina saxatilis</name>
    <dbReference type="NCBI Taxonomy" id="31220"/>
    <lineage>
        <taxon>Eukaryota</taxon>
        <taxon>Metazoa</taxon>
        <taxon>Spiralia</taxon>
        <taxon>Lophotrochozoa</taxon>
        <taxon>Mollusca</taxon>
        <taxon>Gastropoda</taxon>
        <taxon>Caenogastropoda</taxon>
        <taxon>Littorinimorpha</taxon>
        <taxon>Littorinoidea</taxon>
        <taxon>Littorinidae</taxon>
        <taxon>Littorina</taxon>
    </lineage>
</organism>
<comment type="caution">
    <text evidence="2">The sequence shown here is derived from an EMBL/GenBank/DDBJ whole genome shotgun (WGS) entry which is preliminary data.</text>
</comment>
<proteinExistence type="predicted"/>
<protein>
    <submittedName>
        <fullName evidence="2">Uncharacterized protein</fullName>
    </submittedName>
</protein>
<feature type="chain" id="PRO_5042885606" evidence="1">
    <location>
        <begin position="25"/>
        <end position="153"/>
    </location>
</feature>
<accession>A0AAN9ATX6</accession>
<feature type="signal peptide" evidence="1">
    <location>
        <begin position="1"/>
        <end position="24"/>
    </location>
</feature>
<keyword evidence="1" id="KW-0732">Signal</keyword>
<gene>
    <name evidence="2" type="ORF">V1264_008775</name>
</gene>
<dbReference type="Proteomes" id="UP001374579">
    <property type="component" value="Unassembled WGS sequence"/>
</dbReference>
<evidence type="ECO:0000313" key="3">
    <source>
        <dbReference type="Proteomes" id="UP001374579"/>
    </source>
</evidence>
<reference evidence="2 3" key="1">
    <citation type="submission" date="2024-02" db="EMBL/GenBank/DDBJ databases">
        <title>Chromosome-scale genome assembly of the rough periwinkle Littorina saxatilis.</title>
        <authorList>
            <person name="De Jode A."/>
            <person name="Faria R."/>
            <person name="Formenti G."/>
            <person name="Sims Y."/>
            <person name="Smith T.P."/>
            <person name="Tracey A."/>
            <person name="Wood J.M.D."/>
            <person name="Zagrodzka Z.B."/>
            <person name="Johannesson K."/>
            <person name="Butlin R.K."/>
            <person name="Leder E.H."/>
        </authorList>
    </citation>
    <scope>NUCLEOTIDE SEQUENCE [LARGE SCALE GENOMIC DNA]</scope>
    <source>
        <strain evidence="2">Snail1</strain>
        <tissue evidence="2">Muscle</tissue>
    </source>
</reference>
<name>A0AAN9ATX6_9CAEN</name>
<keyword evidence="3" id="KW-1185">Reference proteome</keyword>
<dbReference type="AlphaFoldDB" id="A0AAN9ATX6"/>
<evidence type="ECO:0000313" key="2">
    <source>
        <dbReference type="EMBL" id="KAK7093127.1"/>
    </source>
</evidence>
<dbReference type="EMBL" id="JBAMIC010000021">
    <property type="protein sequence ID" value="KAK7093127.1"/>
    <property type="molecule type" value="Genomic_DNA"/>
</dbReference>
<sequence>MEVNQLLHLLAVVMSCVLVATVWCEEEQAGSQLQDSEVSHTQKRSIADLPAGELSYGVGYSDDDLTDKRSSLFRFGKRSSLFRFGKRGSLFRFGKRGSLFRFGKRGSLFRFGKRDGGEDMSADQWEMYPDVYVSDDDMKRAVKSFHWGRETEE</sequence>